<dbReference type="OrthoDB" id="9795007at2"/>
<dbReference type="EMBL" id="PVUE01000002">
    <property type="protein sequence ID" value="PRZ43374.1"/>
    <property type="molecule type" value="Genomic_DNA"/>
</dbReference>
<dbReference type="InterPro" id="IPR036412">
    <property type="entry name" value="HAD-like_sf"/>
</dbReference>
<proteinExistence type="predicted"/>
<reference evidence="2 3" key="1">
    <citation type="submission" date="2018-03" db="EMBL/GenBank/DDBJ databases">
        <title>Genomic Encyclopedia of Archaeal and Bacterial Type Strains, Phase II (KMG-II): from individual species to whole genera.</title>
        <authorList>
            <person name="Goeker M."/>
        </authorList>
    </citation>
    <scope>NUCLEOTIDE SEQUENCE [LARGE SCALE GENOMIC DNA]</scope>
    <source>
        <strain evidence="2 3">DSM 100065</strain>
    </source>
</reference>
<protein>
    <submittedName>
        <fullName evidence="2">Putative hydrolase of the HAD superfamily</fullName>
    </submittedName>
</protein>
<evidence type="ECO:0000313" key="2">
    <source>
        <dbReference type="EMBL" id="PRZ43374.1"/>
    </source>
</evidence>
<dbReference type="Gene3D" id="1.10.150.240">
    <property type="entry name" value="Putative phosphatase, domain 2"/>
    <property type="match status" value="1"/>
</dbReference>
<dbReference type="NCBIfam" id="TIGR01509">
    <property type="entry name" value="HAD-SF-IA-v3"/>
    <property type="match status" value="1"/>
</dbReference>
<comment type="caution">
    <text evidence="2">The sequence shown here is derived from an EMBL/GenBank/DDBJ whole genome shotgun (WGS) entry which is preliminary data.</text>
</comment>
<dbReference type="InterPro" id="IPR023214">
    <property type="entry name" value="HAD_sf"/>
</dbReference>
<keyword evidence="1" id="KW-0007">Acetylation</keyword>
<dbReference type="SFLD" id="SFLDS00003">
    <property type="entry name" value="Haloacid_Dehalogenase"/>
    <property type="match status" value="1"/>
</dbReference>
<sequence>MSHTYRAVLWDFGGVILSSPFDAFNTYEQEHGLPHDFVRSVNTRNPDTNAWAHLERGDLTHEEFDRAFAAESAELGHEIPGRDVLGLLAGKVRPQMVAALDAVIAAGYKTACLTNNVASSGEHSPTANERPDTKAIMAKFDAVVESSKVNVRKPQPEFYRRGCALIGVEPAECIYLDDLGINLKPAREMGMTTIKVADPDAAIKELGSLLGLDLQPSSSLAR</sequence>
<evidence type="ECO:0000313" key="3">
    <source>
        <dbReference type="Proteomes" id="UP000237752"/>
    </source>
</evidence>
<dbReference type="SFLD" id="SFLDG01129">
    <property type="entry name" value="C1.5:_HAD__Beta-PGM__Phosphata"/>
    <property type="match status" value="1"/>
</dbReference>
<dbReference type="GO" id="GO:0016787">
    <property type="term" value="F:hydrolase activity"/>
    <property type="evidence" value="ECO:0007669"/>
    <property type="project" value="UniProtKB-KW"/>
</dbReference>
<dbReference type="AlphaFoldDB" id="A0A2T1A4A4"/>
<dbReference type="NCBIfam" id="TIGR02247">
    <property type="entry name" value="HAD-1A3-hyp"/>
    <property type="match status" value="1"/>
</dbReference>
<dbReference type="CDD" id="cd02603">
    <property type="entry name" value="HAD_sEH-N_like"/>
    <property type="match status" value="1"/>
</dbReference>
<dbReference type="PRINTS" id="PR00413">
    <property type="entry name" value="HADHALOGNASE"/>
</dbReference>
<dbReference type="RefSeq" id="WP_106347549.1">
    <property type="nucleotide sequence ID" value="NZ_PVUE01000002.1"/>
</dbReference>
<dbReference type="InterPro" id="IPR006439">
    <property type="entry name" value="HAD-SF_hydro_IA"/>
</dbReference>
<dbReference type="InterPro" id="IPR023198">
    <property type="entry name" value="PGP-like_dom2"/>
</dbReference>
<keyword evidence="2" id="KW-0378">Hydrolase</keyword>
<organism evidence="2 3">
    <name type="scientific">Antricoccus suffuscus</name>
    <dbReference type="NCBI Taxonomy" id="1629062"/>
    <lineage>
        <taxon>Bacteria</taxon>
        <taxon>Bacillati</taxon>
        <taxon>Actinomycetota</taxon>
        <taxon>Actinomycetes</taxon>
        <taxon>Geodermatophilales</taxon>
        <taxon>Antricoccaceae</taxon>
        <taxon>Antricoccus</taxon>
    </lineage>
</organism>
<keyword evidence="3" id="KW-1185">Reference proteome</keyword>
<dbReference type="PANTHER" id="PTHR47829:SF1">
    <property type="entry name" value="HAD FAMILY PHOSPHATASE"/>
    <property type="match status" value="1"/>
</dbReference>
<evidence type="ECO:0000256" key="1">
    <source>
        <dbReference type="ARBA" id="ARBA00022990"/>
    </source>
</evidence>
<name>A0A2T1A4A4_9ACTN</name>
<dbReference type="PANTHER" id="PTHR47829">
    <property type="entry name" value="HYDROLASE, PUTATIVE (AFU_ORTHOLOGUE AFUA_1G12880)-RELATED"/>
    <property type="match status" value="1"/>
</dbReference>
<dbReference type="Proteomes" id="UP000237752">
    <property type="component" value="Unassembled WGS sequence"/>
</dbReference>
<dbReference type="Gene3D" id="3.40.50.1000">
    <property type="entry name" value="HAD superfamily/HAD-like"/>
    <property type="match status" value="1"/>
</dbReference>
<dbReference type="InterPro" id="IPR052898">
    <property type="entry name" value="ACAD10-like"/>
</dbReference>
<dbReference type="SUPFAM" id="SSF56784">
    <property type="entry name" value="HAD-like"/>
    <property type="match status" value="1"/>
</dbReference>
<dbReference type="InterPro" id="IPR011945">
    <property type="entry name" value="HAD-SF_ppase_IA/epoxid_hydro_N"/>
</dbReference>
<gene>
    <name evidence="2" type="ORF">CLV47_10259</name>
</gene>
<dbReference type="Pfam" id="PF00702">
    <property type="entry name" value="Hydrolase"/>
    <property type="match status" value="1"/>
</dbReference>
<accession>A0A2T1A4A4</accession>